<evidence type="ECO:0000313" key="2">
    <source>
        <dbReference type="EMBL" id="KZW03630.1"/>
    </source>
</evidence>
<sequence>MGQDYKVMNMDKRISVYTAKLFSWHIGLDKFLRRLRWHMLDLPELRARLCTVASPSCPSLATFGPPNLQQPSSQARSVLVSKLPVELLALIADDLEIPFAVLFALSCQHVYEALLPHILRRLRDAQRVNPSWAGDRLVAPGDHSDLHSTPAQLITDAERTEWNFEERGLWGLDNDEDLDAPFTAIYWFGYRSAGPPLESLPDPLGETLRVLAQKPDSTDYQIFCQLCDPPFRDVLLCPADLKDDNKPAAGSTSNSESKNDEDGGDECSVKSSEASDDDDDPVSIDIYDYTAPNLVLRNLSKRQYVRNSALHQLLEDCNSEHCRIGDHFREQTLGSIAEMLIVWTTDPWQTPDRSLSRGIWAGDRLDIVERVDFALDTTDTWEDVSEEVMAKVELFNHVRHAADCKRPPVQASGSDSSETINGLWFLLALLSNTNE</sequence>
<gene>
    <name evidence="2" type="ORF">EXIGLDRAFT_154390</name>
</gene>
<accession>A0A166BSD7</accession>
<keyword evidence="3" id="KW-1185">Reference proteome</keyword>
<name>A0A166BSD7_EXIGL</name>
<feature type="region of interest" description="Disordered" evidence="1">
    <location>
        <begin position="243"/>
        <end position="283"/>
    </location>
</feature>
<dbReference type="Proteomes" id="UP000077266">
    <property type="component" value="Unassembled WGS sequence"/>
</dbReference>
<evidence type="ECO:0000256" key="1">
    <source>
        <dbReference type="SAM" id="MobiDB-lite"/>
    </source>
</evidence>
<protein>
    <submittedName>
        <fullName evidence="2">Uncharacterized protein</fullName>
    </submittedName>
</protein>
<dbReference type="AlphaFoldDB" id="A0A166BSD7"/>
<reference evidence="2 3" key="1">
    <citation type="journal article" date="2016" name="Mol. Biol. Evol.">
        <title>Comparative Genomics of Early-Diverging Mushroom-Forming Fungi Provides Insights into the Origins of Lignocellulose Decay Capabilities.</title>
        <authorList>
            <person name="Nagy L.G."/>
            <person name="Riley R."/>
            <person name="Tritt A."/>
            <person name="Adam C."/>
            <person name="Daum C."/>
            <person name="Floudas D."/>
            <person name="Sun H."/>
            <person name="Yadav J.S."/>
            <person name="Pangilinan J."/>
            <person name="Larsson K.H."/>
            <person name="Matsuura K."/>
            <person name="Barry K."/>
            <person name="Labutti K."/>
            <person name="Kuo R."/>
            <person name="Ohm R.A."/>
            <person name="Bhattacharya S.S."/>
            <person name="Shirouzu T."/>
            <person name="Yoshinaga Y."/>
            <person name="Martin F.M."/>
            <person name="Grigoriev I.V."/>
            <person name="Hibbett D.S."/>
        </authorList>
    </citation>
    <scope>NUCLEOTIDE SEQUENCE [LARGE SCALE GENOMIC DNA]</scope>
    <source>
        <strain evidence="2 3">HHB12029</strain>
    </source>
</reference>
<dbReference type="OrthoDB" id="2588098at2759"/>
<evidence type="ECO:0000313" key="3">
    <source>
        <dbReference type="Proteomes" id="UP000077266"/>
    </source>
</evidence>
<proteinExistence type="predicted"/>
<organism evidence="2 3">
    <name type="scientific">Exidia glandulosa HHB12029</name>
    <dbReference type="NCBI Taxonomy" id="1314781"/>
    <lineage>
        <taxon>Eukaryota</taxon>
        <taxon>Fungi</taxon>
        <taxon>Dikarya</taxon>
        <taxon>Basidiomycota</taxon>
        <taxon>Agaricomycotina</taxon>
        <taxon>Agaricomycetes</taxon>
        <taxon>Auriculariales</taxon>
        <taxon>Exidiaceae</taxon>
        <taxon>Exidia</taxon>
    </lineage>
</organism>
<dbReference type="EMBL" id="KV425883">
    <property type="protein sequence ID" value="KZW03630.1"/>
    <property type="molecule type" value="Genomic_DNA"/>
</dbReference>
<dbReference type="InParanoid" id="A0A166BSD7"/>